<proteinExistence type="predicted"/>
<dbReference type="RefSeq" id="WP_103287198.1">
    <property type="nucleotide sequence ID" value="NZ_LT981265.1"/>
</dbReference>
<keyword evidence="1" id="KW-1133">Transmembrane helix</keyword>
<name>A0A2K5AQX9_9ARCH</name>
<dbReference type="KEGG" id="ncv:NCAV_0881"/>
<evidence type="ECO:0000313" key="2">
    <source>
        <dbReference type="EMBL" id="SPC34058.1"/>
    </source>
</evidence>
<keyword evidence="3" id="KW-1185">Reference proteome</keyword>
<gene>
    <name evidence="2" type="ORF">NCAV_0881</name>
</gene>
<dbReference type="Proteomes" id="UP000236248">
    <property type="component" value="Chromosome NCAV"/>
</dbReference>
<evidence type="ECO:0000313" key="3">
    <source>
        <dbReference type="Proteomes" id="UP000236248"/>
    </source>
</evidence>
<keyword evidence="1" id="KW-0812">Transmembrane</keyword>
<keyword evidence="1" id="KW-0472">Membrane</keyword>
<protein>
    <submittedName>
        <fullName evidence="2">Uncharacterized protein</fullName>
    </submittedName>
</protein>
<dbReference type="AlphaFoldDB" id="A0A2K5AQX9"/>
<evidence type="ECO:0000256" key="1">
    <source>
        <dbReference type="SAM" id="Phobius"/>
    </source>
</evidence>
<dbReference type="EMBL" id="LT981265">
    <property type="protein sequence ID" value="SPC34058.1"/>
    <property type="molecule type" value="Genomic_DNA"/>
</dbReference>
<accession>A0A2K5AQX9</accession>
<sequence>MKKDAIVTTTIIMVIASTLLVGGGLQGANAEPDGEPPCITFTFNKKKVGEDCESKATDLHLFFIGNGTLQFTRDGKKIGESKPSPPGSNGFNTQWKGGVIDKFEWTRDGGKIGDGRFESIPRDGKNRPANDLEFSTTGLIIGCFWTKDGKFLRYCVLPERLANDFHFVVPESSIGIIAMIATPLAVLGYWRMRRIIH</sequence>
<organism evidence="2 3">
    <name type="scientific">Candidatus Nitrosocaldus cavascurensis</name>
    <dbReference type="NCBI Taxonomy" id="2058097"/>
    <lineage>
        <taxon>Archaea</taxon>
        <taxon>Nitrososphaerota</taxon>
        <taxon>Nitrososphaeria</taxon>
        <taxon>Candidatus Nitrosocaldales</taxon>
        <taxon>Candidatus Nitrosocaldaceae</taxon>
        <taxon>Candidatus Nitrosocaldus</taxon>
    </lineage>
</organism>
<feature type="transmembrane region" description="Helical" evidence="1">
    <location>
        <begin position="172"/>
        <end position="190"/>
    </location>
</feature>
<reference evidence="3" key="1">
    <citation type="submission" date="2018-01" db="EMBL/GenBank/DDBJ databases">
        <authorList>
            <person name="Kerou L M."/>
        </authorList>
    </citation>
    <scope>NUCLEOTIDE SEQUENCE [LARGE SCALE GENOMIC DNA]</scope>
    <source>
        <strain evidence="3">SCU2</strain>
    </source>
</reference>
<dbReference type="GeneID" id="41594938"/>